<dbReference type="OrthoDB" id="6094048at2759"/>
<dbReference type="Proteomes" id="UP000507470">
    <property type="component" value="Unassembled WGS sequence"/>
</dbReference>
<evidence type="ECO:0000256" key="1">
    <source>
        <dbReference type="SAM" id="MobiDB-lite"/>
    </source>
</evidence>
<protein>
    <submittedName>
        <fullName evidence="2">Uncharacterized protein</fullName>
    </submittedName>
</protein>
<dbReference type="AlphaFoldDB" id="A0A6J8ECH3"/>
<dbReference type="InterPro" id="IPR036034">
    <property type="entry name" value="PDZ_sf"/>
</dbReference>
<feature type="region of interest" description="Disordered" evidence="1">
    <location>
        <begin position="1"/>
        <end position="66"/>
    </location>
</feature>
<dbReference type="Gene3D" id="2.30.42.10">
    <property type="match status" value="1"/>
</dbReference>
<reference evidence="2 3" key="1">
    <citation type="submission" date="2020-06" db="EMBL/GenBank/DDBJ databases">
        <authorList>
            <person name="Li R."/>
            <person name="Bekaert M."/>
        </authorList>
    </citation>
    <scope>NUCLEOTIDE SEQUENCE [LARGE SCALE GENOMIC DNA]</scope>
    <source>
        <strain evidence="3">wild</strain>
    </source>
</reference>
<dbReference type="EMBL" id="CACVKT020008919">
    <property type="protein sequence ID" value="CAC5418354.1"/>
    <property type="molecule type" value="Genomic_DNA"/>
</dbReference>
<gene>
    <name evidence="2" type="ORF">MCOR_50796</name>
</gene>
<name>A0A6J8ECH3_MYTCO</name>
<evidence type="ECO:0000313" key="3">
    <source>
        <dbReference type="Proteomes" id="UP000507470"/>
    </source>
</evidence>
<sequence length="356" mass="41013">MDDQIDAGKDSSLERGKYTGTSSSTERERKNCMQDTDHEEEHTSSLKNKTTQSPFKEINPEISDSGIEQSEVKTVHWLHGNIETRYIANQGFQHIFINDSSNEASSTLKLRNSDQLLDINDEDVTLMSHNEVLGLLEKIPLNENATLVYWRPPSNSVVDVKFCLHSSKGTFVVRLHNHSSNFVGPDSTRIWKRTVVLNKQLTQTFMQPFGKESNRIVFKQLESEVPSRRPCKFLNSRFLEERIFEENGKFAYRRRYSTISQNGENKYLHVTDDGDLTLVHKSGKLSNFEFKLIPARCYAFYVLNEISTDRFLKLEGNEGKFVGVNYKPDVDRIGDDFRFELQNCNGKRSHKPCVII</sequence>
<feature type="compositionally biased region" description="Basic and acidic residues" evidence="1">
    <location>
        <begin position="1"/>
        <end position="17"/>
    </location>
</feature>
<proteinExistence type="predicted"/>
<accession>A0A6J8ECH3</accession>
<feature type="compositionally biased region" description="Basic and acidic residues" evidence="1">
    <location>
        <begin position="25"/>
        <end position="44"/>
    </location>
</feature>
<evidence type="ECO:0000313" key="2">
    <source>
        <dbReference type="EMBL" id="CAC5418354.1"/>
    </source>
</evidence>
<organism evidence="2 3">
    <name type="scientific">Mytilus coruscus</name>
    <name type="common">Sea mussel</name>
    <dbReference type="NCBI Taxonomy" id="42192"/>
    <lineage>
        <taxon>Eukaryota</taxon>
        <taxon>Metazoa</taxon>
        <taxon>Spiralia</taxon>
        <taxon>Lophotrochozoa</taxon>
        <taxon>Mollusca</taxon>
        <taxon>Bivalvia</taxon>
        <taxon>Autobranchia</taxon>
        <taxon>Pteriomorphia</taxon>
        <taxon>Mytilida</taxon>
        <taxon>Mytiloidea</taxon>
        <taxon>Mytilidae</taxon>
        <taxon>Mytilinae</taxon>
        <taxon>Mytilus</taxon>
    </lineage>
</organism>
<dbReference type="SUPFAM" id="SSF50156">
    <property type="entry name" value="PDZ domain-like"/>
    <property type="match status" value="1"/>
</dbReference>
<feature type="compositionally biased region" description="Polar residues" evidence="1">
    <location>
        <begin position="45"/>
        <end position="54"/>
    </location>
</feature>
<keyword evidence="3" id="KW-1185">Reference proteome</keyword>